<feature type="non-terminal residue" evidence="8">
    <location>
        <position position="443"/>
    </location>
</feature>
<proteinExistence type="predicted"/>
<evidence type="ECO:0000313" key="8">
    <source>
        <dbReference type="EMBL" id="CAK9048289.1"/>
    </source>
</evidence>
<dbReference type="SUPFAM" id="SSF56112">
    <property type="entry name" value="Protein kinase-like (PK-like)"/>
    <property type="match status" value="1"/>
</dbReference>
<keyword evidence="2" id="KW-0808">Transferase</keyword>
<feature type="domain" description="Protein kinase" evidence="7">
    <location>
        <begin position="107"/>
        <end position="443"/>
    </location>
</feature>
<dbReference type="EMBL" id="CAXAMM010020607">
    <property type="protein sequence ID" value="CAK9048289.1"/>
    <property type="molecule type" value="Genomic_DNA"/>
</dbReference>
<evidence type="ECO:0000313" key="9">
    <source>
        <dbReference type="Proteomes" id="UP001642464"/>
    </source>
</evidence>
<feature type="compositionally biased region" description="Basic and acidic residues" evidence="6">
    <location>
        <begin position="1"/>
        <end position="39"/>
    </location>
</feature>
<evidence type="ECO:0000259" key="7">
    <source>
        <dbReference type="PROSITE" id="PS50011"/>
    </source>
</evidence>
<keyword evidence="9" id="KW-1185">Reference proteome</keyword>
<keyword evidence="8" id="KW-0030">Aminoacyl-tRNA synthetase</keyword>
<dbReference type="InterPro" id="IPR000719">
    <property type="entry name" value="Prot_kinase_dom"/>
</dbReference>
<dbReference type="PROSITE" id="PS00108">
    <property type="entry name" value="PROTEIN_KINASE_ST"/>
    <property type="match status" value="1"/>
</dbReference>
<dbReference type="Proteomes" id="UP001642464">
    <property type="component" value="Unassembled WGS sequence"/>
</dbReference>
<evidence type="ECO:0000256" key="2">
    <source>
        <dbReference type="ARBA" id="ARBA00022679"/>
    </source>
</evidence>
<dbReference type="PROSITE" id="PS50011">
    <property type="entry name" value="PROTEIN_KINASE_DOM"/>
    <property type="match status" value="1"/>
</dbReference>
<evidence type="ECO:0000256" key="1">
    <source>
        <dbReference type="ARBA" id="ARBA00022527"/>
    </source>
</evidence>
<dbReference type="GO" id="GO:0004812">
    <property type="term" value="F:aminoacyl-tRNA ligase activity"/>
    <property type="evidence" value="ECO:0007669"/>
    <property type="project" value="UniProtKB-KW"/>
</dbReference>
<sequence>MTAESRHVEHEELPKGGVEERAIRGEPGPHEVTQEIRSEEMDEEMDDTAPGNQEAPAQAAVAFDAPPALSPAQMQQEAMVREERQRRVRARPWLYVQPLLVVYHMVVREIDRLRNELASNVLLEAERADLSDSVAKLELWEEMVRAHYAVMQGTQPGVIHAFEGRLNVSTPFQLQVTGEVMFLSDMVNSKTFRFGRIMHANERDERWIYEGINVAYGGQNEVVIIKRVSKRLLRGRPVKEQHSIMQMLRREFVIQEMLRGYDHDNSLFRQMCSAVNFLANLGLVHRDLKLDNFVIDPVNGGGHHVQLIDFGHCTSLRMLNNTDGTWKSKAEFAGTPNYMAPEVFRNNSSKQYEYDPLKAEVWSLGVCFYIMGVGVEPFKAPHFTEEGFRCVFAKGANKLMCLHLRHRLGCIDHDPALMKLVDKMLVAEPANRIELGEAAKLLG</sequence>
<evidence type="ECO:0000256" key="6">
    <source>
        <dbReference type="SAM" id="MobiDB-lite"/>
    </source>
</evidence>
<keyword evidence="8" id="KW-0436">Ligase</keyword>
<evidence type="ECO:0000256" key="3">
    <source>
        <dbReference type="ARBA" id="ARBA00022741"/>
    </source>
</evidence>
<keyword evidence="5" id="KW-0067">ATP-binding</keyword>
<dbReference type="PANTHER" id="PTHR24345:SF91">
    <property type="entry name" value="SERINE_THREONINE-PROTEIN KINASE PLK4"/>
    <property type="match status" value="1"/>
</dbReference>
<evidence type="ECO:0000256" key="4">
    <source>
        <dbReference type="ARBA" id="ARBA00022777"/>
    </source>
</evidence>
<accession>A0ABP0MC29</accession>
<protein>
    <submittedName>
        <fullName evidence="8">Probable serine/threonine-protein kinase RTK1 (Ribosome biogenesis and tRNA synthetase-associated kinase 1)</fullName>
    </submittedName>
</protein>
<name>A0ABP0MC29_9DINO</name>
<dbReference type="PANTHER" id="PTHR24345">
    <property type="entry name" value="SERINE/THREONINE-PROTEIN KINASE PLK"/>
    <property type="match status" value="1"/>
</dbReference>
<comment type="caution">
    <text evidence="8">The sequence shown here is derived from an EMBL/GenBank/DDBJ whole genome shotgun (WGS) entry which is preliminary data.</text>
</comment>
<reference evidence="8 9" key="1">
    <citation type="submission" date="2024-02" db="EMBL/GenBank/DDBJ databases">
        <authorList>
            <person name="Chen Y."/>
            <person name="Shah S."/>
            <person name="Dougan E. K."/>
            <person name="Thang M."/>
            <person name="Chan C."/>
        </authorList>
    </citation>
    <scope>NUCLEOTIDE SEQUENCE [LARGE SCALE GENOMIC DNA]</scope>
</reference>
<keyword evidence="1" id="KW-0723">Serine/threonine-protein kinase</keyword>
<dbReference type="SMART" id="SM00220">
    <property type="entry name" value="S_TKc"/>
    <property type="match status" value="1"/>
</dbReference>
<keyword evidence="3" id="KW-0547">Nucleotide-binding</keyword>
<keyword evidence="4 8" id="KW-0418">Kinase</keyword>
<dbReference type="GO" id="GO:0016301">
    <property type="term" value="F:kinase activity"/>
    <property type="evidence" value="ECO:0007669"/>
    <property type="project" value="UniProtKB-KW"/>
</dbReference>
<dbReference type="InterPro" id="IPR011009">
    <property type="entry name" value="Kinase-like_dom_sf"/>
</dbReference>
<dbReference type="Pfam" id="PF00069">
    <property type="entry name" value="Pkinase"/>
    <property type="match status" value="1"/>
</dbReference>
<organism evidence="8 9">
    <name type="scientific">Durusdinium trenchii</name>
    <dbReference type="NCBI Taxonomy" id="1381693"/>
    <lineage>
        <taxon>Eukaryota</taxon>
        <taxon>Sar</taxon>
        <taxon>Alveolata</taxon>
        <taxon>Dinophyceae</taxon>
        <taxon>Suessiales</taxon>
        <taxon>Symbiodiniaceae</taxon>
        <taxon>Durusdinium</taxon>
    </lineage>
</organism>
<feature type="region of interest" description="Disordered" evidence="6">
    <location>
        <begin position="1"/>
        <end position="57"/>
    </location>
</feature>
<dbReference type="Gene3D" id="1.10.510.10">
    <property type="entry name" value="Transferase(Phosphotransferase) domain 1"/>
    <property type="match status" value="1"/>
</dbReference>
<dbReference type="InterPro" id="IPR008271">
    <property type="entry name" value="Ser/Thr_kinase_AS"/>
</dbReference>
<evidence type="ECO:0000256" key="5">
    <source>
        <dbReference type="ARBA" id="ARBA00022840"/>
    </source>
</evidence>
<gene>
    <name evidence="8" type="ORF">SCF082_LOCUS26914</name>
</gene>